<reference evidence="3 4" key="1">
    <citation type="submission" date="2024-01" db="EMBL/GenBank/DDBJ databases">
        <title>A draft genome for a cacao thread blight-causing isolate of Paramarasmius palmivorus.</title>
        <authorList>
            <person name="Baruah I.K."/>
            <person name="Bukari Y."/>
            <person name="Amoako-Attah I."/>
            <person name="Meinhardt L.W."/>
            <person name="Bailey B.A."/>
            <person name="Cohen S.P."/>
        </authorList>
    </citation>
    <scope>NUCLEOTIDE SEQUENCE [LARGE SCALE GENOMIC DNA]</scope>
    <source>
        <strain evidence="3 4">GH-12</strain>
    </source>
</reference>
<feature type="compositionally biased region" description="Acidic residues" evidence="1">
    <location>
        <begin position="1248"/>
        <end position="1258"/>
    </location>
</feature>
<feature type="compositionally biased region" description="Gly residues" evidence="1">
    <location>
        <begin position="656"/>
        <end position="668"/>
    </location>
</feature>
<dbReference type="PROSITE" id="PS50097">
    <property type="entry name" value="BTB"/>
    <property type="match status" value="1"/>
</dbReference>
<name>A0AAW0DWJ6_9AGAR</name>
<evidence type="ECO:0000313" key="3">
    <source>
        <dbReference type="EMBL" id="KAK7056378.1"/>
    </source>
</evidence>
<feature type="region of interest" description="Disordered" evidence="1">
    <location>
        <begin position="571"/>
        <end position="590"/>
    </location>
</feature>
<feature type="region of interest" description="Disordered" evidence="1">
    <location>
        <begin position="112"/>
        <end position="143"/>
    </location>
</feature>
<feature type="compositionally biased region" description="Basic and acidic residues" evidence="1">
    <location>
        <begin position="1259"/>
        <end position="1287"/>
    </location>
</feature>
<feature type="region of interest" description="Disordered" evidence="1">
    <location>
        <begin position="746"/>
        <end position="773"/>
    </location>
</feature>
<proteinExistence type="predicted"/>
<dbReference type="SUPFAM" id="SSF54695">
    <property type="entry name" value="POZ domain"/>
    <property type="match status" value="1"/>
</dbReference>
<feature type="compositionally biased region" description="Low complexity" evidence="1">
    <location>
        <begin position="1302"/>
        <end position="1318"/>
    </location>
</feature>
<sequence length="1497" mass="160323">MVKSPKSKSTPGKRRLSRPSDPDTSPSDSFSSYPSNLLTESAASTSSRAPNSHSRSPSSSNELFTFKCDVGSGSTTLSSPSSACSTFSNLHDDHENPLSSILPVNVFGTTHDQTFSQNSSTSSSSSSTADAYFPTEQGPSEPDDQLEVEIVIESCSTSHCSTPANFAFLSSAALREHPSSTSRYFSLTHCSDFWLGDGNIVLIAEGFAFKVHRGMLERHSEFFEGMFSVPQPCIPPSAMDVDSDGFVDSDLGLYEGCRTVEMHDRADDVYHFLKALYDGLYFVHRPDKPRSSQFPSLVGALRLSAKYFAQDLRERCLERLASDWPTTLRGWDARETEAVDGKGAYIPREYTTHPILLIELAKELGLIEFLPSAFYDLSRYGPSKIFLGTSASKGVLSQSTDTIDIDTSETQSPSQDDPLQPVRLTNDMLARTLRGRERGQKFMHKFVITRILHRAASEDCLYRLEPTNGVASFPCYESFYFIALNVLRAVGGIASGRDADPLFTLLQAVEMLSRMDFENGGGDGGKCGLKMCGACKADFEEDCHKARRAVWRELPRWFGLEDAIDAFIMVSPSPSTMPASPRRRLSSRRGSISAFDPFAKHADINQKPERSSFSTLTIVRVPPQQPEQFSLHDPPPAGQRRPHQHHNLHHNHRRSGSGGNNGPPGGGSTRLSFAFSSFAPPGKTAQGSSGVDRPSSPGSSPSSSPRLRPSSPHQAHRSLSYGHGSGSAKPRLTPDQLYDVAHRAKNPSLFTPGSDRGRGGVHDHGQPQPATFTPLPPAVYLPFVDRPAEVAALISSPPTKKLFALLSQTFPRDNQNSSSIPSSPQPPIPSPNPASGELSPTVSLRALPREAASVDITEIPSDPTKWTYTQLVAFMTQATRATAPDALWVALLRKCILGRSELIWERVKGALGVPPELDIDLDIEFDGGGGDVFDTSSESEADVEEVAGSGTSSSSGPNTDDMEDEGMKAKGHWEGWDVVMDSPEFEKKQAQFSVVHHDKNQQDEFKARIDAALNESIIEPSSLSGKPKARAMERVGSNQSGVTTLSPTPRVSSPPGQKPQLPPIAAQHVQDNESQDTPTEPTVPKIVQELPTPVASQDQFDVAAPIPIPGADLGAAKPSSGNPRKKKHHKSSSLSSSWLGGSISLSSPVSGPEDTSWPSTSVDFGASPVDFGLSPSAGELGIGGSPYMGPTEPSDMLSIEPLLSPPQSGQMTSPGLHPPPLSLPASLSFSADEGVASDTTGHGLGDIIEGEEEEEEEEKKDAGENKNDASKADTEDLPKELKKEGRPAIDPCLIQGLRLSLSSQPSSPAMSPSISSSSRVFWAGSNNNSESNSPTVPNRPVSWGSAAAAASRPSSRRSSFGYSPGLTRTGSTGSLTGMAMQLSGSYSEDESHGHGGYSYDPVSDRTPGNPLFPSNFARLATGPTLVANNPSLRARGQSAQPRYSHPRAPLGLWNLKGAKYSRRGSFGASSVASDYAVTLASESVASGGNVASPSDAH</sequence>
<feature type="compositionally biased region" description="Low complexity" evidence="1">
    <location>
        <begin position="1132"/>
        <end position="1147"/>
    </location>
</feature>
<dbReference type="EMBL" id="JAYKXP010000007">
    <property type="protein sequence ID" value="KAK7056378.1"/>
    <property type="molecule type" value="Genomic_DNA"/>
</dbReference>
<feature type="domain" description="BTB" evidence="2">
    <location>
        <begin position="198"/>
        <end position="285"/>
    </location>
</feature>
<organism evidence="3 4">
    <name type="scientific">Paramarasmius palmivorus</name>
    <dbReference type="NCBI Taxonomy" id="297713"/>
    <lineage>
        <taxon>Eukaryota</taxon>
        <taxon>Fungi</taxon>
        <taxon>Dikarya</taxon>
        <taxon>Basidiomycota</taxon>
        <taxon>Agaricomycotina</taxon>
        <taxon>Agaricomycetes</taxon>
        <taxon>Agaricomycetidae</taxon>
        <taxon>Agaricales</taxon>
        <taxon>Marasmiineae</taxon>
        <taxon>Marasmiaceae</taxon>
        <taxon>Paramarasmius</taxon>
    </lineage>
</organism>
<comment type="caution">
    <text evidence="3">The sequence shown here is derived from an EMBL/GenBank/DDBJ whole genome shotgun (WGS) entry which is preliminary data.</text>
</comment>
<gene>
    <name evidence="3" type="ORF">VNI00_002932</name>
</gene>
<dbReference type="InterPro" id="IPR000210">
    <property type="entry name" value="BTB/POZ_dom"/>
</dbReference>
<feature type="compositionally biased region" description="Polar residues" evidence="1">
    <location>
        <begin position="1036"/>
        <end position="1055"/>
    </location>
</feature>
<feature type="region of interest" description="Disordered" evidence="1">
    <location>
        <begin position="813"/>
        <end position="840"/>
    </location>
</feature>
<feature type="compositionally biased region" description="Low complexity" evidence="1">
    <location>
        <begin position="687"/>
        <end position="712"/>
    </location>
</feature>
<feature type="compositionally biased region" description="Low complexity" evidence="1">
    <location>
        <begin position="43"/>
        <end position="61"/>
    </location>
</feature>
<feature type="compositionally biased region" description="Pro residues" evidence="1">
    <location>
        <begin position="823"/>
        <end position="832"/>
    </location>
</feature>
<feature type="compositionally biased region" description="Basic and acidic residues" evidence="1">
    <location>
        <begin position="755"/>
        <end position="765"/>
    </location>
</feature>
<evidence type="ECO:0000259" key="2">
    <source>
        <dbReference type="PROSITE" id="PS50097"/>
    </source>
</evidence>
<feature type="compositionally biased region" description="Low complexity" evidence="1">
    <location>
        <begin position="119"/>
        <end position="128"/>
    </location>
</feature>
<evidence type="ECO:0000313" key="4">
    <source>
        <dbReference type="Proteomes" id="UP001383192"/>
    </source>
</evidence>
<feature type="region of interest" description="Disordered" evidence="1">
    <location>
        <begin position="626"/>
        <end position="733"/>
    </location>
</feature>
<evidence type="ECO:0000256" key="1">
    <source>
        <dbReference type="SAM" id="MobiDB-lite"/>
    </source>
</evidence>
<feature type="region of interest" description="Disordered" evidence="1">
    <location>
        <begin position="929"/>
        <end position="966"/>
    </location>
</feature>
<feature type="region of interest" description="Disordered" evidence="1">
    <location>
        <begin position="1"/>
        <end position="62"/>
    </location>
</feature>
<feature type="compositionally biased region" description="Low complexity" evidence="1">
    <location>
        <begin position="946"/>
        <end position="956"/>
    </location>
</feature>
<protein>
    <recommendedName>
        <fullName evidence="2">BTB domain-containing protein</fullName>
    </recommendedName>
</protein>
<accession>A0AAW0DWJ6</accession>
<dbReference type="Gene3D" id="3.30.710.10">
    <property type="entry name" value="Potassium Channel Kv1.1, Chain A"/>
    <property type="match status" value="1"/>
</dbReference>
<feature type="compositionally biased region" description="Low complexity" evidence="1">
    <location>
        <begin position="1345"/>
        <end position="1377"/>
    </location>
</feature>
<dbReference type="SMART" id="SM00225">
    <property type="entry name" value="BTB"/>
    <property type="match status" value="1"/>
</dbReference>
<feature type="compositionally biased region" description="Low complexity" evidence="1">
    <location>
        <begin position="22"/>
        <end position="35"/>
    </location>
</feature>
<feature type="compositionally biased region" description="Polar residues" evidence="1">
    <location>
        <begin position="1324"/>
        <end position="1336"/>
    </location>
</feature>
<dbReference type="Proteomes" id="UP001383192">
    <property type="component" value="Unassembled WGS sequence"/>
</dbReference>
<feature type="region of interest" description="Disordered" evidence="1">
    <location>
        <begin position="1302"/>
        <end position="1378"/>
    </location>
</feature>
<keyword evidence="4" id="KW-1185">Reference proteome</keyword>
<feature type="compositionally biased region" description="Basic residues" evidence="1">
    <location>
        <begin position="640"/>
        <end position="655"/>
    </location>
</feature>
<dbReference type="InterPro" id="IPR011333">
    <property type="entry name" value="SKP1/BTB/POZ_sf"/>
</dbReference>
<feature type="region of interest" description="Disordered" evidence="1">
    <location>
        <begin position="1020"/>
        <end position="1289"/>
    </location>
</feature>